<evidence type="ECO:0000313" key="5">
    <source>
        <dbReference type="Proteomes" id="UP000009328"/>
    </source>
</evidence>
<organism evidence="4 5">
    <name type="scientific">Wickerhamomyces ciferrii (strain ATCC 14091 / BCRC 22168 / CBS 111 / JCM 3599 / NBRC 0793 / NRRL Y-1031 F-60-10)</name>
    <name type="common">Yeast</name>
    <name type="synonym">Pichia ciferrii</name>
    <dbReference type="NCBI Taxonomy" id="1206466"/>
    <lineage>
        <taxon>Eukaryota</taxon>
        <taxon>Fungi</taxon>
        <taxon>Dikarya</taxon>
        <taxon>Ascomycota</taxon>
        <taxon>Saccharomycotina</taxon>
        <taxon>Saccharomycetes</taxon>
        <taxon>Phaffomycetales</taxon>
        <taxon>Wickerhamomycetaceae</taxon>
        <taxon>Wickerhamomyces</taxon>
    </lineage>
</organism>
<protein>
    <submittedName>
        <fullName evidence="4">N-acetyltransferase san</fullName>
        <ecNumber evidence="4">2.3.1.-</ecNumber>
    </submittedName>
</protein>
<evidence type="ECO:0000313" key="4">
    <source>
        <dbReference type="EMBL" id="CCH42959.1"/>
    </source>
</evidence>
<gene>
    <name evidence="4" type="ORF">BN7_2505</name>
</gene>
<reference evidence="4 5" key="1">
    <citation type="journal article" date="2012" name="Eukaryot. Cell">
        <title>Draft genome sequence of Wickerhamomyces ciferrii NRRL Y-1031 F-60-10.</title>
        <authorList>
            <person name="Schneider J."/>
            <person name="Andrea H."/>
            <person name="Blom J."/>
            <person name="Jaenicke S."/>
            <person name="Ruckert C."/>
            <person name="Schorsch C."/>
            <person name="Szczepanowski R."/>
            <person name="Farwick M."/>
            <person name="Goesmann A."/>
            <person name="Puhler A."/>
            <person name="Schaffer S."/>
            <person name="Tauch A."/>
            <person name="Kohler T."/>
            <person name="Brinkrolf K."/>
        </authorList>
    </citation>
    <scope>NUCLEOTIDE SEQUENCE [LARGE SCALE GENOMIC DNA]</scope>
    <source>
        <strain evidence="5">ATCC 14091 / BCRC 22168 / CBS 111 / JCM 3599 / NBRC 0793 / NRRL Y-1031 F-60-10</strain>
    </source>
</reference>
<dbReference type="eggNOG" id="KOG3138">
    <property type="taxonomic scope" value="Eukaryota"/>
</dbReference>
<dbReference type="PROSITE" id="PS51186">
    <property type="entry name" value="GNAT"/>
    <property type="match status" value="1"/>
</dbReference>
<dbReference type="InParanoid" id="K0KNI5"/>
<dbReference type="InterPro" id="IPR051556">
    <property type="entry name" value="N-term/lysine_N-AcTrnsfr"/>
</dbReference>
<keyword evidence="2 4" id="KW-0012">Acyltransferase</keyword>
<dbReference type="EMBL" id="CAIF01000058">
    <property type="protein sequence ID" value="CCH42959.1"/>
    <property type="molecule type" value="Genomic_DNA"/>
</dbReference>
<accession>K0KNI5</accession>
<proteinExistence type="predicted"/>
<sequence length="155" mass="17833">MAQPIALDDLTVNNKEVLRKINEVVLPTRYPDEFYSKALQSGELVKLGDEIPVGAVKAKLIVPQHHSVPTSIYIESIAVLEPYRNFGIGKKFIQHLEEQAKISYIHEITAHIWIKQPEILEWYQKQGFEIKGEVENYYKDQKLDEPTAIAISKKF</sequence>
<dbReference type="Pfam" id="PF00583">
    <property type="entry name" value="Acetyltransf_1"/>
    <property type="match status" value="1"/>
</dbReference>
<dbReference type="CDD" id="cd04301">
    <property type="entry name" value="NAT_SF"/>
    <property type="match status" value="1"/>
</dbReference>
<dbReference type="InterPro" id="IPR016181">
    <property type="entry name" value="Acyl_CoA_acyltransferase"/>
</dbReference>
<dbReference type="EC" id="2.3.1.-" evidence="4"/>
<dbReference type="AlphaFoldDB" id="K0KNI5"/>
<dbReference type="Gene3D" id="3.40.630.30">
    <property type="match status" value="1"/>
</dbReference>
<keyword evidence="1 4" id="KW-0808">Transferase</keyword>
<dbReference type="GO" id="GO:0007064">
    <property type="term" value="P:mitotic sister chromatid cohesion"/>
    <property type="evidence" value="ECO:0007669"/>
    <property type="project" value="TreeGrafter"/>
</dbReference>
<dbReference type="Proteomes" id="UP000009328">
    <property type="component" value="Unassembled WGS sequence"/>
</dbReference>
<evidence type="ECO:0000256" key="1">
    <source>
        <dbReference type="ARBA" id="ARBA00022679"/>
    </source>
</evidence>
<dbReference type="HOGENOM" id="CLU_013985_5_3_1"/>
<dbReference type="FunCoup" id="K0KNI5">
    <property type="interactions" value="75"/>
</dbReference>
<dbReference type="SUPFAM" id="SSF55729">
    <property type="entry name" value="Acyl-CoA N-acyltransferases (Nat)"/>
    <property type="match status" value="1"/>
</dbReference>
<dbReference type="STRING" id="1206466.K0KNI5"/>
<dbReference type="InterPro" id="IPR000182">
    <property type="entry name" value="GNAT_dom"/>
</dbReference>
<evidence type="ECO:0000256" key="2">
    <source>
        <dbReference type="ARBA" id="ARBA00023315"/>
    </source>
</evidence>
<evidence type="ECO:0000259" key="3">
    <source>
        <dbReference type="PROSITE" id="PS51186"/>
    </source>
</evidence>
<keyword evidence="5" id="KW-1185">Reference proteome</keyword>
<dbReference type="PANTHER" id="PTHR42919">
    <property type="entry name" value="N-ALPHA-ACETYLTRANSFERASE"/>
    <property type="match status" value="1"/>
</dbReference>
<name>K0KNI5_WICCF</name>
<dbReference type="GO" id="GO:0031415">
    <property type="term" value="C:NatA complex"/>
    <property type="evidence" value="ECO:0007669"/>
    <property type="project" value="TreeGrafter"/>
</dbReference>
<dbReference type="GO" id="GO:0016747">
    <property type="term" value="F:acyltransferase activity, transferring groups other than amino-acyl groups"/>
    <property type="evidence" value="ECO:0007669"/>
    <property type="project" value="InterPro"/>
</dbReference>
<dbReference type="PANTHER" id="PTHR42919:SF8">
    <property type="entry name" value="N-ALPHA-ACETYLTRANSFERASE 50"/>
    <property type="match status" value="1"/>
</dbReference>
<comment type="caution">
    <text evidence="4">The sequence shown here is derived from an EMBL/GenBank/DDBJ whole genome shotgun (WGS) entry which is preliminary data.</text>
</comment>
<feature type="domain" description="N-acetyltransferase" evidence="3">
    <location>
        <begin position="5"/>
        <end position="155"/>
    </location>
</feature>